<name>A0A9P6T5T3_9BASI</name>
<keyword evidence="3" id="KW-1185">Reference proteome</keyword>
<dbReference type="SUPFAM" id="SSF53955">
    <property type="entry name" value="Lysozyme-like"/>
    <property type="match status" value="1"/>
</dbReference>
<comment type="caution">
    <text evidence="2">The sequence shown here is derived from an EMBL/GenBank/DDBJ whole genome shotgun (WGS) entry which is preliminary data.</text>
</comment>
<evidence type="ECO:0000313" key="2">
    <source>
        <dbReference type="EMBL" id="KAG0140242.1"/>
    </source>
</evidence>
<evidence type="ECO:0000259" key="1">
    <source>
        <dbReference type="Pfam" id="PF01464"/>
    </source>
</evidence>
<proteinExistence type="predicted"/>
<dbReference type="EMBL" id="MU167462">
    <property type="protein sequence ID" value="KAG0140242.1"/>
    <property type="molecule type" value="Genomic_DNA"/>
</dbReference>
<dbReference type="InterPro" id="IPR008258">
    <property type="entry name" value="Transglycosylase_SLT_dom_1"/>
</dbReference>
<feature type="domain" description="Transglycosylase SLT" evidence="1">
    <location>
        <begin position="373"/>
        <end position="461"/>
    </location>
</feature>
<dbReference type="OrthoDB" id="2537480at2759"/>
<accession>A0A9P6T5T3</accession>
<dbReference type="AlphaFoldDB" id="A0A9P6T5T3"/>
<organism evidence="2 3">
    <name type="scientific">Cronartium quercuum f. sp. fusiforme G11</name>
    <dbReference type="NCBI Taxonomy" id="708437"/>
    <lineage>
        <taxon>Eukaryota</taxon>
        <taxon>Fungi</taxon>
        <taxon>Dikarya</taxon>
        <taxon>Basidiomycota</taxon>
        <taxon>Pucciniomycotina</taxon>
        <taxon>Pucciniomycetes</taxon>
        <taxon>Pucciniales</taxon>
        <taxon>Coleosporiaceae</taxon>
        <taxon>Cronartium</taxon>
    </lineage>
</organism>
<protein>
    <recommendedName>
        <fullName evidence="1">Transglycosylase SLT domain-containing protein</fullName>
    </recommendedName>
</protein>
<reference evidence="2" key="1">
    <citation type="submission" date="2013-11" db="EMBL/GenBank/DDBJ databases">
        <title>Genome sequence of the fusiform rust pathogen reveals effectors for host alternation and coevolution with pine.</title>
        <authorList>
            <consortium name="DOE Joint Genome Institute"/>
            <person name="Smith K."/>
            <person name="Pendleton A."/>
            <person name="Kubisiak T."/>
            <person name="Anderson C."/>
            <person name="Salamov A."/>
            <person name="Aerts A."/>
            <person name="Riley R."/>
            <person name="Clum A."/>
            <person name="Lindquist E."/>
            <person name="Ence D."/>
            <person name="Campbell M."/>
            <person name="Kronenberg Z."/>
            <person name="Feau N."/>
            <person name="Dhillon B."/>
            <person name="Hamelin R."/>
            <person name="Burleigh J."/>
            <person name="Smith J."/>
            <person name="Yandell M."/>
            <person name="Nelson C."/>
            <person name="Grigoriev I."/>
            <person name="Davis J."/>
        </authorList>
    </citation>
    <scope>NUCLEOTIDE SEQUENCE</scope>
    <source>
        <strain evidence="2">G11</strain>
    </source>
</reference>
<sequence>MKRSISNRSRTDPFKLGHLPTSCDQSVRPGAPRKVESSRPVLFVPNAVMSICTDQKSPSNQSDSARQVAWLVDYVSIPPSFYSPFGWSNSLAIALLISKLFSSFPHPSPSIPCSFPSSVALVSTSARAAFNSPDFVSPFRITLRRQHSYNIHHVSDPQIFHKMFNPISCQSLAALILTAILIATAHASDCDKRSAHKASYSHEHSRGVKVDHSRLTKYSKHTLRKTVVHRHNAHHHKLNMARNAKPHAQSKAVATYTKTPRSTGTSKKANITAKDQLSVTSKNASQSTYTSAAGSKTTVSMSTLSSSCGSANPLSSITESGGPNGNQDFFNCGITSGGWTPPDVKMDMIKTVSLEAEPAKTTFAPCQKYNAIFEKYGTKYNIPPIFLAAFAMQESSCNADVKGDDGGAFGLMQITSDKCGGAPGGDCSNPDFNVNMGAKTFADGLSSANGNVLVALGAYNGWSMGLTKSQAIAAKNTGCCVCQQNLDYLQQFLNGWILGVDPYTKKLGIMRNLDSCGNTGL</sequence>
<gene>
    <name evidence="2" type="ORF">CROQUDRAFT_111215</name>
</gene>
<dbReference type="Gene3D" id="1.10.530.10">
    <property type="match status" value="1"/>
</dbReference>
<dbReference type="Pfam" id="PF01464">
    <property type="entry name" value="SLT"/>
    <property type="match status" value="1"/>
</dbReference>
<evidence type="ECO:0000313" key="3">
    <source>
        <dbReference type="Proteomes" id="UP000886653"/>
    </source>
</evidence>
<dbReference type="InterPro" id="IPR023346">
    <property type="entry name" value="Lysozyme-like_dom_sf"/>
</dbReference>
<dbReference type="Proteomes" id="UP000886653">
    <property type="component" value="Unassembled WGS sequence"/>
</dbReference>